<protein>
    <submittedName>
        <fullName evidence="2">Uncharacterized protein</fullName>
    </submittedName>
</protein>
<evidence type="ECO:0000313" key="3">
    <source>
        <dbReference type="Proteomes" id="UP000276215"/>
    </source>
</evidence>
<sequence>MHTAFWKVYLYLLTLTHSPLFQFNCYTSTSAFLFPLWCGLLVQGWCFYTSARAGWRGI</sequence>
<proteinExistence type="predicted"/>
<dbReference type="EMBL" id="ML120469">
    <property type="protein sequence ID" value="RPA92607.1"/>
    <property type="molecule type" value="Genomic_DNA"/>
</dbReference>
<name>A0A3N4J5S0_9PEZI</name>
<keyword evidence="1" id="KW-0812">Transmembrane</keyword>
<feature type="non-terminal residue" evidence="2">
    <location>
        <position position="58"/>
    </location>
</feature>
<accession>A0A3N4J5S0</accession>
<dbReference type="Proteomes" id="UP000276215">
    <property type="component" value="Unassembled WGS sequence"/>
</dbReference>
<keyword evidence="3" id="KW-1185">Reference proteome</keyword>
<feature type="transmembrane region" description="Helical" evidence="1">
    <location>
        <begin position="20"/>
        <end position="42"/>
    </location>
</feature>
<dbReference type="AlphaFoldDB" id="A0A3N4J5S0"/>
<keyword evidence="1" id="KW-0472">Membrane</keyword>
<reference evidence="2 3" key="1">
    <citation type="journal article" date="2018" name="Nat. Ecol. Evol.">
        <title>Pezizomycetes genomes reveal the molecular basis of ectomycorrhizal truffle lifestyle.</title>
        <authorList>
            <person name="Murat C."/>
            <person name="Payen T."/>
            <person name="Noel B."/>
            <person name="Kuo A."/>
            <person name="Morin E."/>
            <person name="Chen J."/>
            <person name="Kohler A."/>
            <person name="Krizsan K."/>
            <person name="Balestrini R."/>
            <person name="Da Silva C."/>
            <person name="Montanini B."/>
            <person name="Hainaut M."/>
            <person name="Levati E."/>
            <person name="Barry K.W."/>
            <person name="Belfiori B."/>
            <person name="Cichocki N."/>
            <person name="Clum A."/>
            <person name="Dockter R.B."/>
            <person name="Fauchery L."/>
            <person name="Guy J."/>
            <person name="Iotti M."/>
            <person name="Le Tacon F."/>
            <person name="Lindquist E.A."/>
            <person name="Lipzen A."/>
            <person name="Malagnac F."/>
            <person name="Mello A."/>
            <person name="Molinier V."/>
            <person name="Miyauchi S."/>
            <person name="Poulain J."/>
            <person name="Riccioni C."/>
            <person name="Rubini A."/>
            <person name="Sitrit Y."/>
            <person name="Splivallo R."/>
            <person name="Traeger S."/>
            <person name="Wang M."/>
            <person name="Zifcakova L."/>
            <person name="Wipf D."/>
            <person name="Zambonelli A."/>
            <person name="Paolocci F."/>
            <person name="Nowrousian M."/>
            <person name="Ottonello S."/>
            <person name="Baldrian P."/>
            <person name="Spatafora J.W."/>
            <person name="Henrissat B."/>
            <person name="Nagy L.G."/>
            <person name="Aury J.M."/>
            <person name="Wincker P."/>
            <person name="Grigoriev I.V."/>
            <person name="Bonfante P."/>
            <person name="Martin F.M."/>
        </authorList>
    </citation>
    <scope>NUCLEOTIDE SEQUENCE [LARGE SCALE GENOMIC DNA]</scope>
    <source>
        <strain evidence="2 3">120613-1</strain>
    </source>
</reference>
<gene>
    <name evidence="2" type="ORF">L873DRAFT_1817388</name>
</gene>
<evidence type="ECO:0000313" key="2">
    <source>
        <dbReference type="EMBL" id="RPA92607.1"/>
    </source>
</evidence>
<keyword evidence="1" id="KW-1133">Transmembrane helix</keyword>
<evidence type="ECO:0000256" key="1">
    <source>
        <dbReference type="SAM" id="Phobius"/>
    </source>
</evidence>
<organism evidence="2 3">
    <name type="scientific">Choiromyces venosus 120613-1</name>
    <dbReference type="NCBI Taxonomy" id="1336337"/>
    <lineage>
        <taxon>Eukaryota</taxon>
        <taxon>Fungi</taxon>
        <taxon>Dikarya</taxon>
        <taxon>Ascomycota</taxon>
        <taxon>Pezizomycotina</taxon>
        <taxon>Pezizomycetes</taxon>
        <taxon>Pezizales</taxon>
        <taxon>Tuberaceae</taxon>
        <taxon>Choiromyces</taxon>
    </lineage>
</organism>